<keyword evidence="7" id="KW-0067">ATP-binding</keyword>
<dbReference type="InterPro" id="IPR004358">
    <property type="entry name" value="Sig_transdc_His_kin-like_C"/>
</dbReference>
<evidence type="ECO:0000256" key="1">
    <source>
        <dbReference type="ARBA" id="ARBA00000085"/>
    </source>
</evidence>
<dbReference type="InterPro" id="IPR036890">
    <property type="entry name" value="HATPase_C_sf"/>
</dbReference>
<sequence length="101" mass="10750">MTVRVETRGEQSILSVADTGIGIPEADRPNIFNRFYRVDKARSREHGGSGLGLSIVHDAAALYGGVVTVDGVEPHGTRFTVTFPRAAASGAPETQKEVPET</sequence>
<keyword evidence="7" id="KW-0547">Nucleotide-binding</keyword>
<dbReference type="Pfam" id="PF02518">
    <property type="entry name" value="HATPase_c"/>
    <property type="match status" value="1"/>
</dbReference>
<comment type="caution">
    <text evidence="7">The sequence shown here is derived from an EMBL/GenBank/DDBJ whole genome shotgun (WGS) entry which is preliminary data.</text>
</comment>
<dbReference type="InterPro" id="IPR050736">
    <property type="entry name" value="Sensor_HK_Regulatory"/>
</dbReference>
<dbReference type="SUPFAM" id="SSF55874">
    <property type="entry name" value="ATPase domain of HSP90 chaperone/DNA topoisomerase II/histidine kinase"/>
    <property type="match status" value="1"/>
</dbReference>
<keyword evidence="5" id="KW-0902">Two-component regulatory system</keyword>
<dbReference type="EMBL" id="AJWZ01004685">
    <property type="protein sequence ID" value="EKC64733.1"/>
    <property type="molecule type" value="Genomic_DNA"/>
</dbReference>
<evidence type="ECO:0000256" key="5">
    <source>
        <dbReference type="ARBA" id="ARBA00023012"/>
    </source>
</evidence>
<evidence type="ECO:0000313" key="7">
    <source>
        <dbReference type="EMBL" id="EKC64733.1"/>
    </source>
</evidence>
<dbReference type="EC" id="2.7.13.3" evidence="2"/>
<dbReference type="GO" id="GO:0004673">
    <property type="term" value="F:protein histidine kinase activity"/>
    <property type="evidence" value="ECO:0007669"/>
    <property type="project" value="UniProtKB-EC"/>
</dbReference>
<protein>
    <recommendedName>
        <fullName evidence="2">histidine kinase</fullName>
        <ecNumber evidence="2">2.7.13.3</ecNumber>
    </recommendedName>
</protein>
<evidence type="ECO:0000256" key="2">
    <source>
        <dbReference type="ARBA" id="ARBA00012438"/>
    </source>
</evidence>
<name>K1T4Q1_9ZZZZ</name>
<dbReference type="CDD" id="cd00075">
    <property type="entry name" value="HATPase"/>
    <property type="match status" value="1"/>
</dbReference>
<dbReference type="GO" id="GO:0000160">
    <property type="term" value="P:phosphorelay signal transduction system"/>
    <property type="evidence" value="ECO:0007669"/>
    <property type="project" value="UniProtKB-KW"/>
</dbReference>
<dbReference type="PRINTS" id="PR00344">
    <property type="entry name" value="BCTRLSENSOR"/>
</dbReference>
<dbReference type="Gene3D" id="3.30.565.10">
    <property type="entry name" value="Histidine kinase-like ATPase, C-terminal domain"/>
    <property type="match status" value="1"/>
</dbReference>
<dbReference type="SMART" id="SM00387">
    <property type="entry name" value="HATPase_c"/>
    <property type="match status" value="1"/>
</dbReference>
<evidence type="ECO:0000256" key="3">
    <source>
        <dbReference type="ARBA" id="ARBA00022679"/>
    </source>
</evidence>
<gene>
    <name evidence="7" type="ORF">OBE_06797</name>
</gene>
<feature type="domain" description="Histidine kinase" evidence="6">
    <location>
        <begin position="1"/>
        <end position="87"/>
    </location>
</feature>
<dbReference type="InterPro" id="IPR003594">
    <property type="entry name" value="HATPase_dom"/>
</dbReference>
<dbReference type="GO" id="GO:0005524">
    <property type="term" value="F:ATP binding"/>
    <property type="evidence" value="ECO:0007669"/>
    <property type="project" value="UniProtKB-KW"/>
</dbReference>
<dbReference type="InterPro" id="IPR005467">
    <property type="entry name" value="His_kinase_dom"/>
</dbReference>
<dbReference type="PANTHER" id="PTHR43711">
    <property type="entry name" value="TWO-COMPONENT HISTIDINE KINASE"/>
    <property type="match status" value="1"/>
</dbReference>
<dbReference type="AlphaFoldDB" id="K1T4Q1"/>
<keyword evidence="4" id="KW-0418">Kinase</keyword>
<evidence type="ECO:0000259" key="6">
    <source>
        <dbReference type="PROSITE" id="PS50109"/>
    </source>
</evidence>
<accession>K1T4Q1</accession>
<organism evidence="7">
    <name type="scientific">human gut metagenome</name>
    <dbReference type="NCBI Taxonomy" id="408170"/>
    <lineage>
        <taxon>unclassified sequences</taxon>
        <taxon>metagenomes</taxon>
        <taxon>organismal metagenomes</taxon>
    </lineage>
</organism>
<keyword evidence="3" id="KW-0808">Transferase</keyword>
<comment type="catalytic activity">
    <reaction evidence="1">
        <text>ATP + protein L-histidine = ADP + protein N-phospho-L-histidine.</text>
        <dbReference type="EC" id="2.7.13.3"/>
    </reaction>
</comment>
<proteinExistence type="predicted"/>
<dbReference type="PROSITE" id="PS50109">
    <property type="entry name" value="HIS_KIN"/>
    <property type="match status" value="1"/>
</dbReference>
<dbReference type="PANTHER" id="PTHR43711:SF1">
    <property type="entry name" value="HISTIDINE KINASE 1"/>
    <property type="match status" value="1"/>
</dbReference>
<evidence type="ECO:0000256" key="4">
    <source>
        <dbReference type="ARBA" id="ARBA00022777"/>
    </source>
</evidence>
<reference evidence="7" key="1">
    <citation type="journal article" date="2013" name="Environ. Microbiol.">
        <title>Microbiota from the distal guts of lean and obese adolescents exhibit partial functional redundancy besides clear differences in community structure.</title>
        <authorList>
            <person name="Ferrer M."/>
            <person name="Ruiz A."/>
            <person name="Lanza F."/>
            <person name="Haange S.B."/>
            <person name="Oberbach A."/>
            <person name="Till H."/>
            <person name="Bargiela R."/>
            <person name="Campoy C."/>
            <person name="Segura M.T."/>
            <person name="Richter M."/>
            <person name="von Bergen M."/>
            <person name="Seifert J."/>
            <person name="Suarez A."/>
        </authorList>
    </citation>
    <scope>NUCLEOTIDE SEQUENCE</scope>
</reference>